<proteinExistence type="predicted"/>
<dbReference type="EMBL" id="AGRW01000050">
    <property type="protein sequence ID" value="EIC01429.1"/>
    <property type="molecule type" value="Genomic_DNA"/>
</dbReference>
<reference evidence="2 3" key="1">
    <citation type="submission" date="2011-09" db="EMBL/GenBank/DDBJ databases">
        <title>The draft genome of Treponema saccharophilum DSM 2985.</title>
        <authorList>
            <consortium name="US DOE Joint Genome Institute (JGI-PGF)"/>
            <person name="Lucas S."/>
            <person name="Copeland A."/>
            <person name="Lapidus A."/>
            <person name="Glavina del Rio T."/>
            <person name="Dalin E."/>
            <person name="Tice H."/>
            <person name="Bruce D."/>
            <person name="Goodwin L."/>
            <person name="Pitluck S."/>
            <person name="Peters L."/>
            <person name="Kyrpides N."/>
            <person name="Mavromatis K."/>
            <person name="Ivanova N."/>
            <person name="Markowitz V."/>
            <person name="Cheng J.-F."/>
            <person name="Hugenholtz P."/>
            <person name="Woyke T."/>
            <person name="Wu D."/>
            <person name="Gronow S."/>
            <person name="Wellnitz S."/>
            <person name="Brambilla E."/>
            <person name="Klenk H.-P."/>
            <person name="Eisen J.A."/>
        </authorList>
    </citation>
    <scope>NUCLEOTIDE SEQUENCE [LARGE SCALE GENOMIC DNA]</scope>
    <source>
        <strain evidence="2 3">DSM 2985</strain>
    </source>
</reference>
<comment type="caution">
    <text evidence="2">The sequence shown here is derived from an EMBL/GenBank/DDBJ whole genome shotgun (WGS) entry which is preliminary data.</text>
</comment>
<sequence length="103" mass="11911">MKGGFLKLGLAHAAFLFVVALVCAVFAFVSETVWRQQSFAREFFFVFFWFSWVVFIPLFSVITLVSWIICKIRGKTFPLPGKIAFFAGFPLEFFAFVMYCAFF</sequence>
<evidence type="ECO:0000313" key="3">
    <source>
        <dbReference type="Proteomes" id="UP000003571"/>
    </source>
</evidence>
<keyword evidence="3" id="KW-1185">Reference proteome</keyword>
<keyword evidence="1" id="KW-0472">Membrane</keyword>
<accession>H7EM21</accession>
<gene>
    <name evidence="2" type="ORF">TresaDRAFT_1321</name>
</gene>
<keyword evidence="1" id="KW-1133">Transmembrane helix</keyword>
<dbReference type="AlphaFoldDB" id="H7EM21"/>
<feature type="transmembrane region" description="Helical" evidence="1">
    <location>
        <begin position="82"/>
        <end position="102"/>
    </location>
</feature>
<evidence type="ECO:0000256" key="1">
    <source>
        <dbReference type="SAM" id="Phobius"/>
    </source>
</evidence>
<evidence type="ECO:0000313" key="2">
    <source>
        <dbReference type="EMBL" id="EIC01429.1"/>
    </source>
</evidence>
<keyword evidence="1" id="KW-0812">Transmembrane</keyword>
<dbReference type="RefSeq" id="WP_002705193.1">
    <property type="nucleotide sequence ID" value="NZ_AGRW01000050.1"/>
</dbReference>
<dbReference type="Proteomes" id="UP000003571">
    <property type="component" value="Unassembled WGS sequence"/>
</dbReference>
<dbReference type="PATRIC" id="fig|907348.3.peg.1972"/>
<feature type="transmembrane region" description="Helical" evidence="1">
    <location>
        <begin position="43"/>
        <end position="70"/>
    </location>
</feature>
<name>H7EM21_9SPIR</name>
<protein>
    <submittedName>
        <fullName evidence="2">Uncharacterized protein</fullName>
    </submittedName>
</protein>
<organism evidence="2 3">
    <name type="scientific">Treponema saccharophilum DSM 2985</name>
    <dbReference type="NCBI Taxonomy" id="907348"/>
    <lineage>
        <taxon>Bacteria</taxon>
        <taxon>Pseudomonadati</taxon>
        <taxon>Spirochaetota</taxon>
        <taxon>Spirochaetia</taxon>
        <taxon>Spirochaetales</taxon>
        <taxon>Treponemataceae</taxon>
        <taxon>Treponema</taxon>
    </lineage>
</organism>